<dbReference type="PANTHER" id="PTHR30289:SF1">
    <property type="entry name" value="PEBP (PHOSPHATIDYLETHANOLAMINE-BINDING PROTEIN) FAMILY PROTEIN"/>
    <property type="match status" value="1"/>
</dbReference>
<dbReference type="SUPFAM" id="SSF49777">
    <property type="entry name" value="PEBP-like"/>
    <property type="match status" value="1"/>
</dbReference>
<dbReference type="InterPro" id="IPR005247">
    <property type="entry name" value="YbhB_YbcL/LppC-like"/>
</dbReference>
<evidence type="ECO:0008006" key="3">
    <source>
        <dbReference type="Google" id="ProtNLM"/>
    </source>
</evidence>
<dbReference type="InterPro" id="IPR036610">
    <property type="entry name" value="PEBP-like_sf"/>
</dbReference>
<dbReference type="PANTHER" id="PTHR30289">
    <property type="entry name" value="UNCHARACTERIZED PROTEIN YBCL-RELATED"/>
    <property type="match status" value="1"/>
</dbReference>
<dbReference type="Pfam" id="PF01161">
    <property type="entry name" value="PBP"/>
    <property type="match status" value="1"/>
</dbReference>
<dbReference type="AlphaFoldDB" id="A0A0F6VZ37"/>
<dbReference type="RefSeq" id="WP_053230600.1">
    <property type="nucleotide sequence ID" value="NZ_CP011125.1"/>
</dbReference>
<evidence type="ECO:0000313" key="1">
    <source>
        <dbReference type="EMBL" id="AKF03127.1"/>
    </source>
</evidence>
<gene>
    <name evidence="1" type="ORF">DB32_000276</name>
</gene>
<evidence type="ECO:0000313" key="2">
    <source>
        <dbReference type="Proteomes" id="UP000034883"/>
    </source>
</evidence>
<organism evidence="1 2">
    <name type="scientific">Sandaracinus amylolyticus</name>
    <dbReference type="NCBI Taxonomy" id="927083"/>
    <lineage>
        <taxon>Bacteria</taxon>
        <taxon>Pseudomonadati</taxon>
        <taxon>Myxococcota</taxon>
        <taxon>Polyangia</taxon>
        <taxon>Polyangiales</taxon>
        <taxon>Sandaracinaceae</taxon>
        <taxon>Sandaracinus</taxon>
    </lineage>
</organism>
<dbReference type="NCBIfam" id="TIGR00481">
    <property type="entry name" value="YbhB/YbcL family Raf kinase inhibitor-like protein"/>
    <property type="match status" value="1"/>
</dbReference>
<dbReference type="Gene3D" id="3.90.280.10">
    <property type="entry name" value="PEBP-like"/>
    <property type="match status" value="1"/>
</dbReference>
<reference evidence="1 2" key="1">
    <citation type="submission" date="2015-03" db="EMBL/GenBank/DDBJ databases">
        <title>Genome assembly of Sandaracinus amylolyticus DSM 53668.</title>
        <authorList>
            <person name="Sharma G."/>
            <person name="Subramanian S."/>
        </authorList>
    </citation>
    <scope>NUCLEOTIDE SEQUENCE [LARGE SCALE GENOMIC DNA]</scope>
    <source>
        <strain evidence="1 2">DSM 53668</strain>
    </source>
</reference>
<dbReference type="KEGG" id="samy:DB32_000276"/>
<dbReference type="EMBL" id="CP011125">
    <property type="protein sequence ID" value="AKF03127.1"/>
    <property type="molecule type" value="Genomic_DNA"/>
</dbReference>
<sequence>MQLIDGIARLAGRALRGVRAGERQLAKNVLGAPETMRVHSESFRHEAPIPAVHTDSEGRNVSPALAWTPPPAGTKELVLLCEDPDIPKRTPFAHWVVYRISPDVTSFDAGIVIGDSPHGAIQGRSSVRKEGWLGPHPPQGHGTHHYHFQIFALDAPTGLGPGATRDQVVGAMRGKVLACGDLVGTYTR</sequence>
<dbReference type="CDD" id="cd00865">
    <property type="entry name" value="PEBP_bact_arch"/>
    <property type="match status" value="1"/>
</dbReference>
<proteinExistence type="predicted"/>
<protein>
    <recommendedName>
        <fullName evidence="3">Phospholipid-binding protein</fullName>
    </recommendedName>
</protein>
<dbReference type="OrthoDB" id="9797506at2"/>
<dbReference type="InterPro" id="IPR008914">
    <property type="entry name" value="PEBP"/>
</dbReference>
<name>A0A0F6VZ37_9BACT</name>
<keyword evidence="2" id="KW-1185">Reference proteome</keyword>
<dbReference type="STRING" id="927083.DB32_000276"/>
<dbReference type="Proteomes" id="UP000034883">
    <property type="component" value="Chromosome"/>
</dbReference>
<accession>A0A0F6VZ37</accession>